<dbReference type="GO" id="GO:0005886">
    <property type="term" value="C:plasma membrane"/>
    <property type="evidence" value="ECO:0007669"/>
    <property type="project" value="UniProtKB-SubCell"/>
</dbReference>
<dbReference type="FunFam" id="1.25.40.20:FF:000217">
    <property type="entry name" value="Ankyrin repeat-containing protein ITN1"/>
    <property type="match status" value="1"/>
</dbReference>
<dbReference type="FunFam" id="1.25.40.20:FF:000245">
    <property type="entry name" value="Ankyrin repeat-containing protein ITN1"/>
    <property type="match status" value="1"/>
</dbReference>
<evidence type="ECO:0000256" key="10">
    <source>
        <dbReference type="SAM" id="MobiDB-lite"/>
    </source>
</evidence>
<feature type="repeat" description="ANK" evidence="9">
    <location>
        <begin position="252"/>
        <end position="284"/>
    </location>
</feature>
<name>A0A9Q0T2J6_SALPP</name>
<feature type="repeat" description="ANK" evidence="9">
    <location>
        <begin position="184"/>
        <end position="207"/>
    </location>
</feature>
<gene>
    <name evidence="13" type="ORF">OIU79_011776</name>
</gene>
<dbReference type="EMBL" id="JAPFFK010000017">
    <property type="protein sequence ID" value="KAJ6698328.1"/>
    <property type="molecule type" value="Genomic_DNA"/>
</dbReference>
<comment type="subcellular location">
    <subcellularLocation>
        <location evidence="1">Cell membrane</location>
        <topology evidence="1">Multi-pass membrane protein</topology>
    </subcellularLocation>
</comment>
<dbReference type="SUPFAM" id="SSF48403">
    <property type="entry name" value="Ankyrin repeat"/>
    <property type="match status" value="1"/>
</dbReference>
<organism evidence="13 14">
    <name type="scientific">Salix purpurea</name>
    <name type="common">Purple osier willow</name>
    <dbReference type="NCBI Taxonomy" id="77065"/>
    <lineage>
        <taxon>Eukaryota</taxon>
        <taxon>Viridiplantae</taxon>
        <taxon>Streptophyta</taxon>
        <taxon>Embryophyta</taxon>
        <taxon>Tracheophyta</taxon>
        <taxon>Spermatophyta</taxon>
        <taxon>Magnoliopsida</taxon>
        <taxon>eudicotyledons</taxon>
        <taxon>Gunneridae</taxon>
        <taxon>Pentapetalae</taxon>
        <taxon>rosids</taxon>
        <taxon>fabids</taxon>
        <taxon>Malpighiales</taxon>
        <taxon>Salicaceae</taxon>
        <taxon>Saliceae</taxon>
        <taxon>Salix</taxon>
    </lineage>
</organism>
<proteinExistence type="predicted"/>
<dbReference type="PANTHER" id="PTHR24186">
    <property type="entry name" value="PROTEIN PHOSPHATASE 1 REGULATORY SUBUNIT"/>
    <property type="match status" value="1"/>
</dbReference>
<feature type="compositionally biased region" description="Acidic residues" evidence="10">
    <location>
        <begin position="1"/>
        <end position="11"/>
    </location>
</feature>
<feature type="transmembrane region" description="Helical" evidence="11">
    <location>
        <begin position="393"/>
        <end position="415"/>
    </location>
</feature>
<dbReference type="AlphaFoldDB" id="A0A9Q0T2J6"/>
<feature type="repeat" description="ANK" evidence="9">
    <location>
        <begin position="149"/>
        <end position="171"/>
    </location>
</feature>
<dbReference type="Proteomes" id="UP001151532">
    <property type="component" value="Chromosome 6"/>
</dbReference>
<evidence type="ECO:0000256" key="2">
    <source>
        <dbReference type="ARBA" id="ARBA00022475"/>
    </source>
</evidence>
<feature type="domain" description="PGG" evidence="12">
    <location>
        <begin position="388"/>
        <end position="494"/>
    </location>
</feature>
<dbReference type="SMART" id="SM00248">
    <property type="entry name" value="ANK"/>
    <property type="match status" value="7"/>
</dbReference>
<keyword evidence="3 11" id="KW-0812">Transmembrane</keyword>
<protein>
    <submittedName>
        <fullName evidence="13">CASKIN</fullName>
    </submittedName>
</protein>
<evidence type="ECO:0000313" key="14">
    <source>
        <dbReference type="Proteomes" id="UP001151532"/>
    </source>
</evidence>
<evidence type="ECO:0000256" key="5">
    <source>
        <dbReference type="ARBA" id="ARBA00022989"/>
    </source>
</evidence>
<dbReference type="PROSITE" id="PS50088">
    <property type="entry name" value="ANK_REPEAT"/>
    <property type="match status" value="4"/>
</dbReference>
<evidence type="ECO:0000256" key="1">
    <source>
        <dbReference type="ARBA" id="ARBA00004651"/>
    </source>
</evidence>
<evidence type="ECO:0000259" key="12">
    <source>
        <dbReference type="Pfam" id="PF13962"/>
    </source>
</evidence>
<keyword evidence="14" id="KW-1185">Reference proteome</keyword>
<feature type="compositionally biased region" description="Low complexity" evidence="10">
    <location>
        <begin position="23"/>
        <end position="38"/>
    </location>
</feature>
<feature type="region of interest" description="Disordered" evidence="10">
    <location>
        <begin position="1"/>
        <end position="51"/>
    </location>
</feature>
<dbReference type="InterPro" id="IPR036770">
    <property type="entry name" value="Ankyrin_rpt-contain_sf"/>
</dbReference>
<dbReference type="InterPro" id="IPR002110">
    <property type="entry name" value="Ankyrin_rpt"/>
</dbReference>
<evidence type="ECO:0000256" key="4">
    <source>
        <dbReference type="ARBA" id="ARBA00022737"/>
    </source>
</evidence>
<accession>A0A9Q0T2J6</accession>
<dbReference type="Pfam" id="PF12796">
    <property type="entry name" value="Ank_2"/>
    <property type="match status" value="3"/>
</dbReference>
<evidence type="ECO:0000256" key="11">
    <source>
        <dbReference type="SAM" id="Phobius"/>
    </source>
</evidence>
<keyword evidence="7 9" id="KW-0040">ANK repeat</keyword>
<evidence type="ECO:0000313" key="13">
    <source>
        <dbReference type="EMBL" id="KAJ6698328.1"/>
    </source>
</evidence>
<keyword evidence="4" id="KW-0677">Repeat</keyword>
<reference evidence="13" key="2">
    <citation type="journal article" date="2023" name="Int. J. Mol. Sci.">
        <title>De Novo Assembly and Annotation of 11 Diverse Shrub Willow (Salix) Genomes Reveals Novel Gene Organization in Sex-Linked Regions.</title>
        <authorList>
            <person name="Hyden B."/>
            <person name="Feng K."/>
            <person name="Yates T.B."/>
            <person name="Jawdy S."/>
            <person name="Cereghino C."/>
            <person name="Smart L.B."/>
            <person name="Muchero W."/>
        </authorList>
    </citation>
    <scope>NUCLEOTIDE SEQUENCE</scope>
    <source>
        <tissue evidence="13">Shoot tip</tissue>
    </source>
</reference>
<dbReference type="OrthoDB" id="194358at2759"/>
<dbReference type="InterPro" id="IPR026961">
    <property type="entry name" value="PGG_dom"/>
</dbReference>
<dbReference type="PROSITE" id="PS50297">
    <property type="entry name" value="ANK_REP_REGION"/>
    <property type="match status" value="4"/>
</dbReference>
<feature type="repeat" description="ANK" evidence="9">
    <location>
        <begin position="286"/>
        <end position="308"/>
    </location>
</feature>
<keyword evidence="2" id="KW-1003">Cell membrane</keyword>
<evidence type="ECO:0000256" key="9">
    <source>
        <dbReference type="PROSITE-ProRule" id="PRU00023"/>
    </source>
</evidence>
<feature type="transmembrane region" description="Helical" evidence="11">
    <location>
        <begin position="435"/>
        <end position="455"/>
    </location>
</feature>
<keyword evidence="6" id="KW-0346">Stress response</keyword>
<feature type="transmembrane region" description="Helical" evidence="11">
    <location>
        <begin position="501"/>
        <end position="526"/>
    </location>
</feature>
<evidence type="ECO:0000256" key="7">
    <source>
        <dbReference type="ARBA" id="ARBA00023043"/>
    </source>
</evidence>
<comment type="caution">
    <text evidence="13">The sequence shown here is derived from an EMBL/GenBank/DDBJ whole genome shotgun (WGS) entry which is preliminary data.</text>
</comment>
<evidence type="ECO:0000256" key="6">
    <source>
        <dbReference type="ARBA" id="ARBA00023016"/>
    </source>
</evidence>
<dbReference type="Gene3D" id="1.25.40.20">
    <property type="entry name" value="Ankyrin repeat-containing domain"/>
    <property type="match status" value="2"/>
</dbReference>
<evidence type="ECO:0000256" key="8">
    <source>
        <dbReference type="ARBA" id="ARBA00023136"/>
    </source>
</evidence>
<keyword evidence="5 11" id="KW-1133">Transmembrane helix</keyword>
<dbReference type="PANTHER" id="PTHR24186:SF49">
    <property type="entry name" value="ANKYRIN REPEAT FAMILY PROTEIN"/>
    <property type="match status" value="1"/>
</dbReference>
<sequence length="564" mass="61534">MGYQIEEENERDLEKGLANPFNSSPNLLAEVSSSSSLPFPSPTPSPSATPRATLVFTNSGKKLLVSNSSKSLVVSNSGKRFDRKKYLRQVTGRHNDTELHLAAQRDDLEAVKRILGEIDEQMIGTSSGADFDAEVAEIRSAVVNEVNELGDTALSTAAERGHLEVVKELLKYTTKDAISHKNRSGLDPLHLAASNGHQAIVQLLLEHDPTMGKTVGQSNATPLISAATKGHSAVVHELLSKDPSLLEMTKSNGKNALHLAARQGHVEVVKALLDKDPQLARRIDKKGQTALHMAVKGVNGEVVVLLLEADPAIVMLPDKFGNTALHVATRKKRAQIVNTLLRLPETNVNALTRDRKTALDIARSPHLHRRNLGDKRVFGSLRRRKSKEGINNATNSVTVVAVLFATVAFAAIFTVPGGAKENGTAVVVSSKSFKMFFIFNAIALFTSLAVVVVQITLVRGETKTERRVIEVINKLMWLASVCTTVAFISSSYIVVGRHRKWAAILVTVIGGVIMAGVLGSMTYYVMKSRRVRKVRKKEKSSRRSVNSSWHYSETDSEVKPIYAI</sequence>
<keyword evidence="8 11" id="KW-0472">Membrane</keyword>
<reference evidence="13" key="1">
    <citation type="submission" date="2022-11" db="EMBL/GenBank/DDBJ databases">
        <authorList>
            <person name="Hyden B.L."/>
            <person name="Feng K."/>
            <person name="Yates T."/>
            <person name="Jawdy S."/>
            <person name="Smart L.B."/>
            <person name="Muchero W."/>
        </authorList>
    </citation>
    <scope>NUCLEOTIDE SEQUENCE</scope>
    <source>
        <tissue evidence="13">Shoot tip</tissue>
    </source>
</reference>
<dbReference type="Pfam" id="PF13962">
    <property type="entry name" value="PGG"/>
    <property type="match status" value="1"/>
</dbReference>
<evidence type="ECO:0000256" key="3">
    <source>
        <dbReference type="ARBA" id="ARBA00022692"/>
    </source>
</evidence>
<feature type="transmembrane region" description="Helical" evidence="11">
    <location>
        <begin position="475"/>
        <end position="495"/>
    </location>
</feature>